<dbReference type="GO" id="GO:0033627">
    <property type="term" value="P:cell adhesion mediated by integrin"/>
    <property type="evidence" value="ECO:0007669"/>
    <property type="project" value="TreeGrafter"/>
</dbReference>
<dbReference type="Gene3D" id="2.130.10.130">
    <property type="entry name" value="Integrin alpha, N-terminal"/>
    <property type="match status" value="2"/>
</dbReference>
<dbReference type="GO" id="GO:0007160">
    <property type="term" value="P:cell-matrix adhesion"/>
    <property type="evidence" value="ECO:0007669"/>
    <property type="project" value="TreeGrafter"/>
</dbReference>
<dbReference type="GO" id="GO:0098609">
    <property type="term" value="P:cell-cell adhesion"/>
    <property type="evidence" value="ECO:0007669"/>
    <property type="project" value="TreeGrafter"/>
</dbReference>
<dbReference type="GO" id="GO:0008305">
    <property type="term" value="C:integrin complex"/>
    <property type="evidence" value="ECO:0007669"/>
    <property type="project" value="TreeGrafter"/>
</dbReference>
<dbReference type="GO" id="GO:0005178">
    <property type="term" value="F:integrin binding"/>
    <property type="evidence" value="ECO:0007669"/>
    <property type="project" value="TreeGrafter"/>
</dbReference>
<dbReference type="EMBL" id="VSWD01000005">
    <property type="protein sequence ID" value="KAK3101018.1"/>
    <property type="molecule type" value="Genomic_DNA"/>
</dbReference>
<keyword evidence="2" id="KW-1185">Reference proteome</keyword>
<protein>
    <submittedName>
        <fullName evidence="1">Uncharacterized protein</fullName>
    </submittedName>
</protein>
<dbReference type="Proteomes" id="UP001186944">
    <property type="component" value="Unassembled WGS sequence"/>
</dbReference>
<evidence type="ECO:0000313" key="1">
    <source>
        <dbReference type="EMBL" id="KAK3101018.1"/>
    </source>
</evidence>
<dbReference type="PANTHER" id="PTHR23220:SF122">
    <property type="entry name" value="INTEGRIN ALPHA-PS1"/>
    <property type="match status" value="1"/>
</dbReference>
<name>A0AA88YA20_PINIB</name>
<dbReference type="PANTHER" id="PTHR23220">
    <property type="entry name" value="INTEGRIN ALPHA"/>
    <property type="match status" value="1"/>
</dbReference>
<dbReference type="InterPro" id="IPR028994">
    <property type="entry name" value="Integrin_alpha_N"/>
</dbReference>
<evidence type="ECO:0000313" key="2">
    <source>
        <dbReference type="Proteomes" id="UP001186944"/>
    </source>
</evidence>
<gene>
    <name evidence="1" type="ORF">FSP39_000310</name>
</gene>
<dbReference type="SUPFAM" id="SSF69318">
    <property type="entry name" value="Integrin alpha N-terminal domain"/>
    <property type="match status" value="1"/>
</dbReference>
<organism evidence="1 2">
    <name type="scientific">Pinctada imbricata</name>
    <name type="common">Atlantic pearl-oyster</name>
    <name type="synonym">Pinctada martensii</name>
    <dbReference type="NCBI Taxonomy" id="66713"/>
    <lineage>
        <taxon>Eukaryota</taxon>
        <taxon>Metazoa</taxon>
        <taxon>Spiralia</taxon>
        <taxon>Lophotrochozoa</taxon>
        <taxon>Mollusca</taxon>
        <taxon>Bivalvia</taxon>
        <taxon>Autobranchia</taxon>
        <taxon>Pteriomorphia</taxon>
        <taxon>Pterioida</taxon>
        <taxon>Pterioidea</taxon>
        <taxon>Pteriidae</taxon>
        <taxon>Pinctada</taxon>
    </lineage>
</organism>
<dbReference type="GO" id="GO:0009897">
    <property type="term" value="C:external side of plasma membrane"/>
    <property type="evidence" value="ECO:0007669"/>
    <property type="project" value="TreeGrafter"/>
</dbReference>
<comment type="caution">
    <text evidence="1">The sequence shown here is derived from an EMBL/GenBank/DDBJ whole genome shotgun (WGS) entry which is preliminary data.</text>
</comment>
<sequence>MCLINFVCTFNVDLKNPLIFRGTLDSHFGTATEMLESQGSKWLLVGAPRDNFTDIPDLVRPGNVYRCPIQAAGSNPRTNCQPIRIRSAENTNPSPVSGIYEQTEQNLGSSILVGSQAVVICAPLWKNLRDYPTNRYYNPVGHCYELPHSDLTNVKSKFFRIGRNEWQIRDSGGATVQLYASALLGFSLTTSPVCAPLWKDLRRYSSAQSYLAYGACHELDKSNLESVTPKYFDIDNADLFRFGTNFMATAIFGFSLARTNDSTYSVILGSPNTVNARGYAVASGRFGSGLTPMPQVVVGSPGYTSSNGPVGAVCRIE</sequence>
<dbReference type="GO" id="GO:0007229">
    <property type="term" value="P:integrin-mediated signaling pathway"/>
    <property type="evidence" value="ECO:0007669"/>
    <property type="project" value="TreeGrafter"/>
</dbReference>
<accession>A0AA88YA20</accession>
<proteinExistence type="predicted"/>
<reference evidence="1" key="1">
    <citation type="submission" date="2019-08" db="EMBL/GenBank/DDBJ databases">
        <title>The improved chromosome-level genome for the pearl oyster Pinctada fucata martensii using PacBio sequencing and Hi-C.</title>
        <authorList>
            <person name="Zheng Z."/>
        </authorList>
    </citation>
    <scope>NUCLEOTIDE SEQUENCE</scope>
    <source>
        <strain evidence="1">ZZ-2019</strain>
        <tissue evidence="1">Adductor muscle</tissue>
    </source>
</reference>
<dbReference type="AlphaFoldDB" id="A0AA88YA20"/>